<dbReference type="EMBL" id="LXQD01000131">
    <property type="protein sequence ID" value="RCJ36918.1"/>
    <property type="molecule type" value="Genomic_DNA"/>
</dbReference>
<dbReference type="Proteomes" id="UP000252107">
    <property type="component" value="Unassembled WGS sequence"/>
</dbReference>
<evidence type="ECO:0008006" key="5">
    <source>
        <dbReference type="Google" id="ProtNLM"/>
    </source>
</evidence>
<proteinExistence type="predicted"/>
<sequence length="226" mass="25026">MAAARKSAVSATGTRFRRDSTPSLGKRRSARLESAVRSASTIAAETSSVSSRRQRRSTKDLSVSATKKAQELDNQQVFDLQAQSSAAQKIPKTDSLRLPAMPTARATNLWLLRLYKLHRYSSVVAFLLVAATLVVYGWTVYSQELWSQDYVKIQNLRRNERQLTTTNATLKNKMAEEAERPATGLVSPTPARTIFVPLASGNQNSTLTNTKPNPQMQQRTPSPLGY</sequence>
<feature type="region of interest" description="Disordered" evidence="1">
    <location>
        <begin position="1"/>
        <end position="66"/>
    </location>
</feature>
<keyword evidence="2" id="KW-1133">Transmembrane helix</keyword>
<accession>A0A367RK29</accession>
<protein>
    <recommendedName>
        <fullName evidence="5">Cell division protein FtsL</fullName>
    </recommendedName>
</protein>
<evidence type="ECO:0000313" key="4">
    <source>
        <dbReference type="Proteomes" id="UP000252107"/>
    </source>
</evidence>
<feature type="transmembrane region" description="Helical" evidence="2">
    <location>
        <begin position="120"/>
        <end position="141"/>
    </location>
</feature>
<keyword evidence="2" id="KW-0472">Membrane</keyword>
<feature type="region of interest" description="Disordered" evidence="1">
    <location>
        <begin position="199"/>
        <end position="226"/>
    </location>
</feature>
<evidence type="ECO:0000256" key="2">
    <source>
        <dbReference type="SAM" id="Phobius"/>
    </source>
</evidence>
<name>A0A367RK29_9NOSO</name>
<evidence type="ECO:0000256" key="1">
    <source>
        <dbReference type="SAM" id="MobiDB-lite"/>
    </source>
</evidence>
<gene>
    <name evidence="3" type="ORF">A6770_14915</name>
</gene>
<feature type="compositionally biased region" description="Polar residues" evidence="1">
    <location>
        <begin position="37"/>
        <end position="46"/>
    </location>
</feature>
<dbReference type="AlphaFoldDB" id="A0A367RK29"/>
<evidence type="ECO:0000313" key="3">
    <source>
        <dbReference type="EMBL" id="RCJ36918.1"/>
    </source>
</evidence>
<organism evidence="3 4">
    <name type="scientific">Nostoc minutum NIES-26</name>
    <dbReference type="NCBI Taxonomy" id="1844469"/>
    <lineage>
        <taxon>Bacteria</taxon>
        <taxon>Bacillati</taxon>
        <taxon>Cyanobacteriota</taxon>
        <taxon>Cyanophyceae</taxon>
        <taxon>Nostocales</taxon>
        <taxon>Nostocaceae</taxon>
        <taxon>Nostoc</taxon>
    </lineage>
</organism>
<feature type="compositionally biased region" description="Polar residues" evidence="1">
    <location>
        <begin position="200"/>
        <end position="226"/>
    </location>
</feature>
<keyword evidence="2" id="KW-0812">Transmembrane</keyword>
<comment type="caution">
    <text evidence="3">The sequence shown here is derived from an EMBL/GenBank/DDBJ whole genome shotgun (WGS) entry which is preliminary data.</text>
</comment>
<reference evidence="3" key="1">
    <citation type="submission" date="2016-04" db="EMBL/GenBank/DDBJ databases">
        <authorList>
            <person name="Tabuchi Yagui T.R."/>
        </authorList>
    </citation>
    <scope>NUCLEOTIDE SEQUENCE [LARGE SCALE GENOMIC DNA]</scope>
    <source>
        <strain evidence="3">NIES-26</strain>
    </source>
</reference>
<keyword evidence="4" id="KW-1185">Reference proteome</keyword>